<proteinExistence type="predicted"/>
<dbReference type="InterPro" id="IPR008271">
    <property type="entry name" value="Ser/Thr_kinase_AS"/>
</dbReference>
<keyword evidence="4 15" id="KW-0812">Transmembrane</keyword>
<dbReference type="Pfam" id="PF13947">
    <property type="entry name" value="GUB_WAK_bind"/>
    <property type="match status" value="1"/>
</dbReference>
<keyword evidence="11" id="KW-1015">Disulfide bond</keyword>
<dbReference type="PROSITE" id="PS00108">
    <property type="entry name" value="PROTEIN_KINASE_ST"/>
    <property type="match status" value="1"/>
</dbReference>
<organism evidence="18 19">
    <name type="scientific">Saponaria officinalis</name>
    <name type="common">Common soapwort</name>
    <name type="synonym">Lychnis saponaria</name>
    <dbReference type="NCBI Taxonomy" id="3572"/>
    <lineage>
        <taxon>Eukaryota</taxon>
        <taxon>Viridiplantae</taxon>
        <taxon>Streptophyta</taxon>
        <taxon>Embryophyta</taxon>
        <taxon>Tracheophyta</taxon>
        <taxon>Spermatophyta</taxon>
        <taxon>Magnoliopsida</taxon>
        <taxon>eudicotyledons</taxon>
        <taxon>Gunneridae</taxon>
        <taxon>Pentapetalae</taxon>
        <taxon>Caryophyllales</taxon>
        <taxon>Caryophyllaceae</taxon>
        <taxon>Caryophylleae</taxon>
        <taxon>Saponaria</taxon>
    </lineage>
</organism>
<dbReference type="AlphaFoldDB" id="A0AAW1GRE1"/>
<comment type="caution">
    <text evidence="18">The sequence shown here is derived from an EMBL/GenBank/DDBJ whole genome shotgun (WGS) entry which is preliminary data.</text>
</comment>
<keyword evidence="5 16" id="KW-0732">Signal</keyword>
<dbReference type="InterPro" id="IPR011009">
    <property type="entry name" value="Kinase-like_dom_sf"/>
</dbReference>
<dbReference type="GO" id="GO:0030247">
    <property type="term" value="F:polysaccharide binding"/>
    <property type="evidence" value="ECO:0007669"/>
    <property type="project" value="InterPro"/>
</dbReference>
<feature type="signal peptide" evidence="16">
    <location>
        <begin position="1"/>
        <end position="27"/>
    </location>
</feature>
<dbReference type="InterPro" id="IPR000719">
    <property type="entry name" value="Prot_kinase_dom"/>
</dbReference>
<evidence type="ECO:0000256" key="7">
    <source>
        <dbReference type="ARBA" id="ARBA00022777"/>
    </source>
</evidence>
<evidence type="ECO:0000256" key="12">
    <source>
        <dbReference type="ARBA" id="ARBA00023180"/>
    </source>
</evidence>
<evidence type="ECO:0000256" key="2">
    <source>
        <dbReference type="ARBA" id="ARBA00022527"/>
    </source>
</evidence>
<dbReference type="PANTHER" id="PTHR27005">
    <property type="entry name" value="WALL-ASSOCIATED RECEPTOR KINASE-LIKE 21"/>
    <property type="match status" value="1"/>
</dbReference>
<evidence type="ECO:0000256" key="6">
    <source>
        <dbReference type="ARBA" id="ARBA00022741"/>
    </source>
</evidence>
<keyword evidence="12" id="KW-0325">Glycoprotein</keyword>
<keyword evidence="10 15" id="KW-0472">Membrane</keyword>
<evidence type="ECO:0000256" key="10">
    <source>
        <dbReference type="ARBA" id="ARBA00023136"/>
    </source>
</evidence>
<evidence type="ECO:0000313" key="18">
    <source>
        <dbReference type="EMBL" id="KAK9666507.1"/>
    </source>
</evidence>
<protein>
    <recommendedName>
        <fullName evidence="17">Protein kinase domain-containing protein</fullName>
    </recommendedName>
</protein>
<dbReference type="SMART" id="SM00220">
    <property type="entry name" value="S_TKc"/>
    <property type="match status" value="1"/>
</dbReference>
<feature type="chain" id="PRO_5043407688" description="Protein kinase domain-containing protein" evidence="16">
    <location>
        <begin position="28"/>
        <end position="685"/>
    </location>
</feature>
<keyword evidence="7" id="KW-0418">Kinase</keyword>
<evidence type="ECO:0000256" key="14">
    <source>
        <dbReference type="ARBA" id="ARBA00047951"/>
    </source>
</evidence>
<keyword evidence="19" id="KW-1185">Reference proteome</keyword>
<name>A0AAW1GRE1_SAPOF</name>
<keyword evidence="6" id="KW-0547">Nucleotide-binding</keyword>
<dbReference type="GO" id="GO:0007166">
    <property type="term" value="P:cell surface receptor signaling pathway"/>
    <property type="evidence" value="ECO:0007669"/>
    <property type="project" value="InterPro"/>
</dbReference>
<comment type="catalytic activity">
    <reaction evidence="14">
        <text>L-threonyl-[protein] + ATP = O-phospho-L-threonyl-[protein] + ADP + H(+)</text>
        <dbReference type="Rhea" id="RHEA:46608"/>
        <dbReference type="Rhea" id="RHEA-COMP:11060"/>
        <dbReference type="Rhea" id="RHEA-COMP:11605"/>
        <dbReference type="ChEBI" id="CHEBI:15378"/>
        <dbReference type="ChEBI" id="CHEBI:30013"/>
        <dbReference type="ChEBI" id="CHEBI:30616"/>
        <dbReference type="ChEBI" id="CHEBI:61977"/>
        <dbReference type="ChEBI" id="CHEBI:456216"/>
    </reaction>
</comment>
<dbReference type="Gene3D" id="3.30.200.20">
    <property type="entry name" value="Phosphorylase Kinase, domain 1"/>
    <property type="match status" value="1"/>
</dbReference>
<dbReference type="InterPro" id="IPR025287">
    <property type="entry name" value="WAK_GUB"/>
</dbReference>
<dbReference type="Gene3D" id="1.10.510.10">
    <property type="entry name" value="Transferase(Phosphotransferase) domain 1"/>
    <property type="match status" value="1"/>
</dbReference>
<gene>
    <name evidence="18" type="ORF">RND81_14G189500</name>
</gene>
<evidence type="ECO:0000256" key="3">
    <source>
        <dbReference type="ARBA" id="ARBA00022679"/>
    </source>
</evidence>
<dbReference type="PANTHER" id="PTHR27005:SF521">
    <property type="entry name" value="WALL-ASSOCIATED RECEPTOR KINASE-LIKE 6"/>
    <property type="match status" value="1"/>
</dbReference>
<evidence type="ECO:0000256" key="1">
    <source>
        <dbReference type="ARBA" id="ARBA00004479"/>
    </source>
</evidence>
<evidence type="ECO:0000256" key="5">
    <source>
        <dbReference type="ARBA" id="ARBA00022729"/>
    </source>
</evidence>
<comment type="catalytic activity">
    <reaction evidence="13">
        <text>L-seryl-[protein] + ATP = O-phospho-L-seryl-[protein] + ADP + H(+)</text>
        <dbReference type="Rhea" id="RHEA:17989"/>
        <dbReference type="Rhea" id="RHEA-COMP:9863"/>
        <dbReference type="Rhea" id="RHEA-COMP:11604"/>
        <dbReference type="ChEBI" id="CHEBI:15378"/>
        <dbReference type="ChEBI" id="CHEBI:29999"/>
        <dbReference type="ChEBI" id="CHEBI:30616"/>
        <dbReference type="ChEBI" id="CHEBI:83421"/>
        <dbReference type="ChEBI" id="CHEBI:456216"/>
    </reaction>
</comment>
<evidence type="ECO:0000259" key="17">
    <source>
        <dbReference type="PROSITE" id="PS50011"/>
    </source>
</evidence>
<keyword evidence="9 15" id="KW-1133">Transmembrane helix</keyword>
<keyword evidence="8" id="KW-0067">ATP-binding</keyword>
<dbReference type="GO" id="GO:0005524">
    <property type="term" value="F:ATP binding"/>
    <property type="evidence" value="ECO:0007669"/>
    <property type="project" value="UniProtKB-KW"/>
</dbReference>
<comment type="subcellular location">
    <subcellularLocation>
        <location evidence="1">Membrane</location>
        <topology evidence="1">Single-pass type I membrane protein</topology>
    </subcellularLocation>
</comment>
<accession>A0AAW1GRE1</accession>
<evidence type="ECO:0000256" key="4">
    <source>
        <dbReference type="ARBA" id="ARBA00022692"/>
    </source>
</evidence>
<dbReference type="PROSITE" id="PS50011">
    <property type="entry name" value="PROTEIN_KINASE_DOM"/>
    <property type="match status" value="1"/>
</dbReference>
<dbReference type="SUPFAM" id="SSF56112">
    <property type="entry name" value="Protein kinase-like (PK-like)"/>
    <property type="match status" value="1"/>
</dbReference>
<dbReference type="EMBL" id="JBDFQZ010000014">
    <property type="protein sequence ID" value="KAK9666507.1"/>
    <property type="molecule type" value="Genomic_DNA"/>
</dbReference>
<evidence type="ECO:0000256" key="11">
    <source>
        <dbReference type="ARBA" id="ARBA00023157"/>
    </source>
</evidence>
<evidence type="ECO:0000256" key="13">
    <source>
        <dbReference type="ARBA" id="ARBA00047558"/>
    </source>
</evidence>
<reference evidence="18" key="1">
    <citation type="submission" date="2024-03" db="EMBL/GenBank/DDBJ databases">
        <title>WGS assembly of Saponaria officinalis var. Norfolk2.</title>
        <authorList>
            <person name="Jenkins J."/>
            <person name="Shu S."/>
            <person name="Grimwood J."/>
            <person name="Barry K."/>
            <person name="Goodstein D."/>
            <person name="Schmutz J."/>
            <person name="Leebens-Mack J."/>
            <person name="Osbourn A."/>
        </authorList>
    </citation>
    <scope>NUCLEOTIDE SEQUENCE [LARGE SCALE GENOMIC DNA]</scope>
    <source>
        <strain evidence="18">JIC</strain>
    </source>
</reference>
<dbReference type="Pfam" id="PF00069">
    <property type="entry name" value="Pkinase"/>
    <property type="match status" value="1"/>
</dbReference>
<evidence type="ECO:0000313" key="19">
    <source>
        <dbReference type="Proteomes" id="UP001443914"/>
    </source>
</evidence>
<feature type="domain" description="Protein kinase" evidence="17">
    <location>
        <begin position="401"/>
        <end position="679"/>
    </location>
</feature>
<keyword evidence="2" id="KW-0723">Serine/threonine-protein kinase</keyword>
<evidence type="ECO:0000256" key="16">
    <source>
        <dbReference type="SAM" id="SignalP"/>
    </source>
</evidence>
<evidence type="ECO:0000256" key="15">
    <source>
        <dbReference type="SAM" id="Phobius"/>
    </source>
</evidence>
<dbReference type="InterPro" id="IPR045274">
    <property type="entry name" value="WAK-like"/>
</dbReference>
<dbReference type="Proteomes" id="UP001443914">
    <property type="component" value="Unassembled WGS sequence"/>
</dbReference>
<dbReference type="FunFam" id="1.10.510.10:FF:000084">
    <property type="entry name" value="Wall-associated receptor kinase 2"/>
    <property type="match status" value="1"/>
</dbReference>
<keyword evidence="3" id="KW-0808">Transferase</keyword>
<dbReference type="FunFam" id="3.30.200.20:FF:000043">
    <property type="entry name" value="Wall-associated receptor kinase 2"/>
    <property type="match status" value="1"/>
</dbReference>
<feature type="transmembrane region" description="Helical" evidence="15">
    <location>
        <begin position="327"/>
        <end position="351"/>
    </location>
</feature>
<dbReference type="GO" id="GO:0004674">
    <property type="term" value="F:protein serine/threonine kinase activity"/>
    <property type="evidence" value="ECO:0007669"/>
    <property type="project" value="UniProtKB-KW"/>
</dbReference>
<sequence length="685" mass="76550">MYLKITCYTYRPMFVHLMLLMLPIAVASITSSRPSPDAPIVMPGCTDTCANSTVKIPFPFGIGRKCYYNPWYEIVCKNASTQQKPYLNKFNLEVLNISNCLNNNGKTSCFETDLNIQVASHWHKFCSNGSNNLSQFVSPSVDLNGTPFVFYDGNFLVRGCSGHVSVMNRYNLVVGGCSTGCPGGDLVWTRNSTCDGIGCCSIPFSSDISQFYKVGISNVVRNSCVEYTTGDWYSRKRIVRVSSTSTLSNQWLWKVPSLPGGLTGYLDKKMVCSSVCGNNSKVNGCVLCTCRPPFEGNPYLPYGCQDPCKTGTNVSHSCKKPILRWEAVLGLSISLGSVSLILCCYCFYRLINRWRIAKKRAINFKRNGGLLLQQQMTSTEGNDERTNIFTAEELRDATDNFNDSRILGQGGQGTVYKGMLLDGRVVAIKTSIKLDNNLLQPFINEVVILSQINHRNIVKLLGCCLETQVPSLVYEFISNGTLAQHLHDPKEDRHISWKTRLQIASETSEALMYLHSYSTTPIYHRDVKSSNILLDDKYRAKVSDFGTSRTITIDQTHLSTRVLGTYGYLDPEYFQSHQFTEKSDVYSFGVVLAELLTGKKPISETYADGWKNLAGEFLFHMETSRLSDIVDSRILEEAEEEELIAMAHITKKCLNINGRHRPTMKEVACTLEGIRSGTFSSVLCS</sequence>
<evidence type="ECO:0000256" key="8">
    <source>
        <dbReference type="ARBA" id="ARBA00022840"/>
    </source>
</evidence>
<dbReference type="GO" id="GO:0005886">
    <property type="term" value="C:plasma membrane"/>
    <property type="evidence" value="ECO:0007669"/>
    <property type="project" value="TreeGrafter"/>
</dbReference>
<evidence type="ECO:0000256" key="9">
    <source>
        <dbReference type="ARBA" id="ARBA00022989"/>
    </source>
</evidence>